<reference evidence="1" key="1">
    <citation type="journal article" date="2012" name="Nature">
        <title>The tomato genome sequence provides insights into fleshy fruit evolution.</title>
        <authorList>
            <consortium name="Tomato Genome Consortium"/>
        </authorList>
    </citation>
    <scope>NUCLEOTIDE SEQUENCE [LARGE SCALE GENOMIC DNA]</scope>
    <source>
        <strain evidence="1">cv. Heinz 1706</strain>
    </source>
</reference>
<dbReference type="AlphaFoldDB" id="A0A3Q7GQV6"/>
<dbReference type="Proteomes" id="UP000004994">
    <property type="component" value="Chromosome 6"/>
</dbReference>
<proteinExistence type="predicted"/>
<keyword evidence="2" id="KW-1185">Reference proteome</keyword>
<sequence>MFLDLKLGINFGFRAELVTIGYITISVQGRTSYDWLHHQFMNGIRYVNICKNMLQQPSLILDGQGRNPKVSVNARVEDKNLKGVILP</sequence>
<evidence type="ECO:0000313" key="2">
    <source>
        <dbReference type="Proteomes" id="UP000004994"/>
    </source>
</evidence>
<dbReference type="Gramene" id="Solyc06g017867.1.1">
    <property type="protein sequence ID" value="Solyc06g017867.1.1"/>
    <property type="gene ID" value="Solyc06g017867.1"/>
</dbReference>
<dbReference type="EnsemblPlants" id="Solyc06g017867.1.1">
    <property type="protein sequence ID" value="Solyc06g017867.1.1"/>
    <property type="gene ID" value="Solyc06g017867.1"/>
</dbReference>
<accession>A0A3Q7GQV6</accession>
<evidence type="ECO:0000313" key="1">
    <source>
        <dbReference type="EnsemblPlants" id="Solyc06g017867.1.1"/>
    </source>
</evidence>
<reference evidence="1" key="2">
    <citation type="submission" date="2019-01" db="UniProtKB">
        <authorList>
            <consortium name="EnsemblPlants"/>
        </authorList>
    </citation>
    <scope>IDENTIFICATION</scope>
    <source>
        <strain evidence="1">cv. Heinz 1706</strain>
    </source>
</reference>
<name>A0A3Q7GQV6_SOLLC</name>
<protein>
    <submittedName>
        <fullName evidence="1">Uncharacterized protein</fullName>
    </submittedName>
</protein>
<dbReference type="InParanoid" id="A0A3Q7GQV6"/>
<organism evidence="1">
    <name type="scientific">Solanum lycopersicum</name>
    <name type="common">Tomato</name>
    <name type="synonym">Lycopersicon esculentum</name>
    <dbReference type="NCBI Taxonomy" id="4081"/>
    <lineage>
        <taxon>Eukaryota</taxon>
        <taxon>Viridiplantae</taxon>
        <taxon>Streptophyta</taxon>
        <taxon>Embryophyta</taxon>
        <taxon>Tracheophyta</taxon>
        <taxon>Spermatophyta</taxon>
        <taxon>Magnoliopsida</taxon>
        <taxon>eudicotyledons</taxon>
        <taxon>Gunneridae</taxon>
        <taxon>Pentapetalae</taxon>
        <taxon>asterids</taxon>
        <taxon>lamiids</taxon>
        <taxon>Solanales</taxon>
        <taxon>Solanaceae</taxon>
        <taxon>Solanoideae</taxon>
        <taxon>Solaneae</taxon>
        <taxon>Solanum</taxon>
        <taxon>Solanum subgen. Lycopersicon</taxon>
    </lineage>
</organism>